<evidence type="ECO:0000256" key="2">
    <source>
        <dbReference type="ARBA" id="ARBA00022490"/>
    </source>
</evidence>
<dbReference type="GO" id="GO:0042981">
    <property type="term" value="P:regulation of apoptotic process"/>
    <property type="evidence" value="ECO:0007669"/>
    <property type="project" value="InterPro"/>
</dbReference>
<dbReference type="InterPro" id="IPR011029">
    <property type="entry name" value="DEATH-like_dom_sf"/>
</dbReference>
<keyword evidence="3" id="KW-0399">Innate immunity</keyword>
<dbReference type="GO" id="GO:0005829">
    <property type="term" value="C:cytosol"/>
    <property type="evidence" value="ECO:0007669"/>
    <property type="project" value="UniProtKB-SubCell"/>
</dbReference>
<name>A0A3B3RFR4_9TELE</name>
<dbReference type="PROSITE" id="PS50824">
    <property type="entry name" value="DAPIN"/>
    <property type="match status" value="1"/>
</dbReference>
<evidence type="ECO:0000256" key="1">
    <source>
        <dbReference type="ARBA" id="ARBA00004514"/>
    </source>
</evidence>
<reference evidence="7" key="1">
    <citation type="submission" date="2025-08" db="UniProtKB">
        <authorList>
            <consortium name="Ensembl"/>
        </authorList>
    </citation>
    <scope>IDENTIFICATION</scope>
</reference>
<dbReference type="PANTHER" id="PTHR46985">
    <property type="entry name" value="NACHT, LRR AND PYD DOMAINS-CONTAINING PROTEIN 1"/>
    <property type="match status" value="1"/>
</dbReference>
<dbReference type="SUPFAM" id="SSF47986">
    <property type="entry name" value="DEATH domain"/>
    <property type="match status" value="2"/>
</dbReference>
<comment type="subcellular location">
    <subcellularLocation>
        <location evidence="1">Cytoplasm</location>
        <location evidence="1">Cytosol</location>
    </subcellularLocation>
</comment>
<evidence type="ECO:0000256" key="5">
    <source>
        <dbReference type="ARBA" id="ARBA00023198"/>
    </source>
</evidence>
<keyword evidence="4" id="KW-0391">Immunity</keyword>
<dbReference type="Ensembl" id="ENSPKIT00000041964.1">
    <property type="protein sequence ID" value="ENSPKIP00000017452.1"/>
    <property type="gene ID" value="ENSPKIG00000003357.1"/>
</dbReference>
<dbReference type="Pfam" id="PF00619">
    <property type="entry name" value="CARD"/>
    <property type="match status" value="1"/>
</dbReference>
<dbReference type="Proteomes" id="UP000261540">
    <property type="component" value="Unplaced"/>
</dbReference>
<keyword evidence="8" id="KW-1185">Reference proteome</keyword>
<proteinExistence type="predicted"/>
<dbReference type="AlphaFoldDB" id="A0A3B3RFR4"/>
<dbReference type="InterPro" id="IPR004020">
    <property type="entry name" value="DAPIN"/>
</dbReference>
<dbReference type="SMART" id="SM01289">
    <property type="entry name" value="PYRIN"/>
    <property type="match status" value="1"/>
</dbReference>
<protein>
    <submittedName>
        <fullName evidence="7">Apoptosis-associated speck-like protein containing a CARD</fullName>
    </submittedName>
</protein>
<dbReference type="GeneTree" id="ENSGT00940000161873"/>
<evidence type="ECO:0000259" key="6">
    <source>
        <dbReference type="PROSITE" id="PS50824"/>
    </source>
</evidence>
<dbReference type="Pfam" id="PF02758">
    <property type="entry name" value="PYRIN"/>
    <property type="match status" value="1"/>
</dbReference>
<reference evidence="7" key="2">
    <citation type="submission" date="2025-09" db="UniProtKB">
        <authorList>
            <consortium name="Ensembl"/>
        </authorList>
    </citation>
    <scope>IDENTIFICATION</scope>
</reference>
<dbReference type="GO" id="GO:0045087">
    <property type="term" value="P:innate immune response"/>
    <property type="evidence" value="ECO:0007669"/>
    <property type="project" value="UniProtKB-KW"/>
</dbReference>
<evidence type="ECO:0000256" key="4">
    <source>
        <dbReference type="ARBA" id="ARBA00022859"/>
    </source>
</evidence>
<accession>A0A3B3RFR4</accession>
<evidence type="ECO:0000256" key="3">
    <source>
        <dbReference type="ARBA" id="ARBA00022588"/>
    </source>
</evidence>
<dbReference type="STRING" id="1676925.ENSPKIP00000017452"/>
<keyword evidence="5" id="KW-0395">Inflammatory response</keyword>
<organism evidence="7 8">
    <name type="scientific">Paramormyrops kingsleyae</name>
    <dbReference type="NCBI Taxonomy" id="1676925"/>
    <lineage>
        <taxon>Eukaryota</taxon>
        <taxon>Metazoa</taxon>
        <taxon>Chordata</taxon>
        <taxon>Craniata</taxon>
        <taxon>Vertebrata</taxon>
        <taxon>Euteleostomi</taxon>
        <taxon>Actinopterygii</taxon>
        <taxon>Neopterygii</taxon>
        <taxon>Teleostei</taxon>
        <taxon>Osteoglossocephala</taxon>
        <taxon>Osteoglossomorpha</taxon>
        <taxon>Osteoglossiformes</taxon>
        <taxon>Mormyridae</taxon>
        <taxon>Paramormyrops</taxon>
    </lineage>
</organism>
<sequence>MCGSDHVRVCESHGLISEILQAQTTPADLLLGYLEELTEEELKKLKYNLIHLVNEKYQCIPRGQLETLDRMGIADKMITSYGEADALNVMLEMLKKMSLNNLFQKLNEVLKKRNQAGSERGDIPERTHPTPGVAFVDQHRKAIVQRVTLIDPILDDLYEHIGGEKYNNIRVGSTSQERMRKLYESVSPAIELSSSQSESGRILPKHDGQTDLISAETHWTLKGRHGGVCCMTSAARKGFNRFFGFPSKHQTRLLPSTDV</sequence>
<dbReference type="PANTHER" id="PTHR46985:SF2">
    <property type="entry name" value="APOPTOSIS-ASSOCIATED SPECK-LIKE PROTEIN CONTAINING A CARD"/>
    <property type="match status" value="1"/>
</dbReference>
<dbReference type="Gene3D" id="1.10.533.10">
    <property type="entry name" value="Death Domain, Fas"/>
    <property type="match status" value="2"/>
</dbReference>
<dbReference type="InterPro" id="IPR001315">
    <property type="entry name" value="CARD"/>
</dbReference>
<evidence type="ECO:0000313" key="7">
    <source>
        <dbReference type="Ensembl" id="ENSPKIP00000017452.1"/>
    </source>
</evidence>
<keyword evidence="2" id="KW-0963">Cytoplasm</keyword>
<dbReference type="InterPro" id="IPR051249">
    <property type="entry name" value="NLRP_Inflammasome"/>
</dbReference>
<feature type="domain" description="Pyrin" evidence="6">
    <location>
        <begin position="20"/>
        <end position="116"/>
    </location>
</feature>
<evidence type="ECO:0000313" key="8">
    <source>
        <dbReference type="Proteomes" id="UP000261540"/>
    </source>
</evidence>
<dbReference type="GO" id="GO:0006954">
    <property type="term" value="P:inflammatory response"/>
    <property type="evidence" value="ECO:0007669"/>
    <property type="project" value="UniProtKB-KW"/>
</dbReference>